<dbReference type="AlphaFoldDB" id="A0A0C1HUW7"/>
<evidence type="ECO:0000313" key="2">
    <source>
        <dbReference type="EMBL" id="KIC77893.1"/>
    </source>
</evidence>
<sequence>MNNLQIIAVGTVVSVILIESLIMNFKLKKALRTKKSAETVITHPADQAGFIDYKTGRRVDINPKTRKEVFVD</sequence>
<proteinExistence type="predicted"/>
<evidence type="ECO:0008006" key="4">
    <source>
        <dbReference type="Google" id="ProtNLM"/>
    </source>
</evidence>
<evidence type="ECO:0000313" key="3">
    <source>
        <dbReference type="Proteomes" id="UP000031339"/>
    </source>
</evidence>
<keyword evidence="1" id="KW-1133">Transmembrane helix</keyword>
<protein>
    <recommendedName>
        <fullName evidence="4">Phage protein</fullName>
    </recommendedName>
</protein>
<evidence type="ECO:0000256" key="1">
    <source>
        <dbReference type="SAM" id="Phobius"/>
    </source>
</evidence>
<accession>A0A0C1HUW7</accession>
<dbReference type="OrthoDB" id="2228553at2"/>
<feature type="transmembrane region" description="Helical" evidence="1">
    <location>
        <begin position="6"/>
        <end position="25"/>
    </location>
</feature>
<gene>
    <name evidence="2" type="ORF">RN79_06785</name>
</gene>
<comment type="caution">
    <text evidence="2">The sequence shown here is derived from an EMBL/GenBank/DDBJ whole genome shotgun (WGS) entry which is preliminary data.</text>
</comment>
<name>A0A0C1HUW7_STRCV</name>
<reference evidence="2 3" key="1">
    <citation type="submission" date="2014-12" db="EMBL/GenBank/DDBJ databases">
        <title>Partial genome sequence of Streptococcus constellatus KCOM 1650 (= ChDC B144).</title>
        <authorList>
            <person name="Kook J.-K."/>
            <person name="Park S.-N."/>
            <person name="Lim Y.K."/>
            <person name="Jo E."/>
        </authorList>
    </citation>
    <scope>NUCLEOTIDE SEQUENCE [LARGE SCALE GENOMIC DNA]</scope>
    <source>
        <strain evidence="2 3">KCOM 1650</strain>
    </source>
</reference>
<dbReference type="Proteomes" id="UP000031339">
    <property type="component" value="Unassembled WGS sequence"/>
</dbReference>
<keyword evidence="1" id="KW-0472">Membrane</keyword>
<dbReference type="EMBL" id="JWIY01000002">
    <property type="protein sequence ID" value="KIC77893.1"/>
    <property type="molecule type" value="Genomic_DNA"/>
</dbReference>
<organism evidence="2 3">
    <name type="scientific">Streptococcus constellatus</name>
    <dbReference type="NCBI Taxonomy" id="76860"/>
    <lineage>
        <taxon>Bacteria</taxon>
        <taxon>Bacillati</taxon>
        <taxon>Bacillota</taxon>
        <taxon>Bacilli</taxon>
        <taxon>Lactobacillales</taxon>
        <taxon>Streptococcaceae</taxon>
        <taxon>Streptococcus</taxon>
        <taxon>Streptococcus anginosus group</taxon>
    </lineage>
</organism>
<dbReference type="RefSeq" id="WP_039677516.1">
    <property type="nucleotide sequence ID" value="NZ_JWIY01000002.1"/>
</dbReference>
<keyword evidence="1" id="KW-0812">Transmembrane</keyword>